<proteinExistence type="inferred from homology"/>
<comment type="subcellular location">
    <subcellularLocation>
        <location evidence="1">Cytoplasm</location>
        <location evidence="1">Cytoskeleton</location>
    </subcellularLocation>
</comment>
<dbReference type="PANTHER" id="PTHR21608:SF8">
    <property type="entry name" value="KINESIN-LIKE PROTEIN KIF26B"/>
    <property type="match status" value="1"/>
</dbReference>
<dbReference type="PANTHER" id="PTHR21608">
    <property type="entry name" value="KINESIN-LIKE PROTEIN CG14535"/>
    <property type="match status" value="1"/>
</dbReference>
<feature type="compositionally biased region" description="Polar residues" evidence="5">
    <location>
        <begin position="1139"/>
        <end position="1148"/>
    </location>
</feature>
<evidence type="ECO:0000256" key="5">
    <source>
        <dbReference type="SAM" id="MobiDB-lite"/>
    </source>
</evidence>
<keyword evidence="2" id="KW-0963">Cytoplasm</keyword>
<feature type="compositionally biased region" description="Low complexity" evidence="5">
    <location>
        <begin position="394"/>
        <end position="407"/>
    </location>
</feature>
<dbReference type="GO" id="GO:0003777">
    <property type="term" value="F:microtubule motor activity"/>
    <property type="evidence" value="ECO:0007669"/>
    <property type="project" value="InterPro"/>
</dbReference>
<name>Q4RKQ3_TETNG</name>
<evidence type="ECO:0000313" key="7">
    <source>
        <dbReference type="EMBL" id="CAG11029.1"/>
    </source>
</evidence>
<dbReference type="InterPro" id="IPR001752">
    <property type="entry name" value="Kinesin_motor_dom"/>
</dbReference>
<feature type="compositionally biased region" description="Low complexity" evidence="5">
    <location>
        <begin position="958"/>
        <end position="980"/>
    </location>
</feature>
<protein>
    <submittedName>
        <fullName evidence="7">Chromosome 5 SCAF15026, whole genome shotgun sequence</fullName>
    </submittedName>
</protein>
<feature type="compositionally biased region" description="Low complexity" evidence="5">
    <location>
        <begin position="1008"/>
        <end position="1033"/>
    </location>
</feature>
<feature type="region of interest" description="Disordered" evidence="5">
    <location>
        <begin position="1066"/>
        <end position="1153"/>
    </location>
</feature>
<feature type="region of interest" description="Disordered" evidence="5">
    <location>
        <begin position="152"/>
        <end position="190"/>
    </location>
</feature>
<feature type="region of interest" description="Disordered" evidence="5">
    <location>
        <begin position="559"/>
        <end position="583"/>
    </location>
</feature>
<gene>
    <name evidence="7" type="ORF">GSTENG00032833001</name>
</gene>
<reference evidence="7" key="2">
    <citation type="submission" date="2004-02" db="EMBL/GenBank/DDBJ databases">
        <authorList>
            <consortium name="Genoscope"/>
            <consortium name="Whitehead Institute Centre for Genome Research"/>
        </authorList>
    </citation>
    <scope>NUCLEOTIDE SEQUENCE</scope>
</reference>
<feature type="compositionally biased region" description="Polar residues" evidence="5">
    <location>
        <begin position="323"/>
        <end position="333"/>
    </location>
</feature>
<dbReference type="PROSITE" id="PS50067">
    <property type="entry name" value="KINESIN_MOTOR_2"/>
    <property type="match status" value="1"/>
</dbReference>
<feature type="coiled-coil region" evidence="4">
    <location>
        <begin position="1317"/>
        <end position="1344"/>
    </location>
</feature>
<feature type="region of interest" description="Disordered" evidence="5">
    <location>
        <begin position="323"/>
        <end position="422"/>
    </location>
</feature>
<dbReference type="GO" id="GO:0008017">
    <property type="term" value="F:microtubule binding"/>
    <property type="evidence" value="ECO:0007669"/>
    <property type="project" value="InterPro"/>
</dbReference>
<dbReference type="Pfam" id="PF00225">
    <property type="entry name" value="Kinesin"/>
    <property type="match status" value="1"/>
</dbReference>
<dbReference type="GO" id="GO:0007018">
    <property type="term" value="P:microtubule-based movement"/>
    <property type="evidence" value="ECO:0007669"/>
    <property type="project" value="InterPro"/>
</dbReference>
<feature type="region of interest" description="Disordered" evidence="5">
    <location>
        <begin position="601"/>
        <end position="623"/>
    </location>
</feature>
<feature type="compositionally biased region" description="Polar residues" evidence="5">
    <location>
        <begin position="1180"/>
        <end position="1200"/>
    </location>
</feature>
<feature type="compositionally biased region" description="Polar residues" evidence="5">
    <location>
        <begin position="368"/>
        <end position="391"/>
    </location>
</feature>
<feature type="compositionally biased region" description="Low complexity" evidence="5">
    <location>
        <begin position="178"/>
        <end position="190"/>
    </location>
</feature>
<feature type="compositionally biased region" description="Polar residues" evidence="5">
    <location>
        <begin position="276"/>
        <end position="285"/>
    </location>
</feature>
<feature type="compositionally biased region" description="Polar residues" evidence="5">
    <location>
        <begin position="981"/>
        <end position="1005"/>
    </location>
</feature>
<dbReference type="SUPFAM" id="SSF52540">
    <property type="entry name" value="P-loop containing nucleoside triphosphate hydrolases"/>
    <property type="match status" value="1"/>
</dbReference>
<comment type="similarity">
    <text evidence="3">Belongs to the TRAFAC class myosin-kinesin ATPase superfamily. Kinesin family.</text>
</comment>
<feature type="region of interest" description="Disordered" evidence="5">
    <location>
        <begin position="259"/>
        <end position="285"/>
    </location>
</feature>
<evidence type="ECO:0000259" key="6">
    <source>
        <dbReference type="PROSITE" id="PS50067"/>
    </source>
</evidence>
<dbReference type="InterPro" id="IPR027417">
    <property type="entry name" value="P-loop_NTPase"/>
</dbReference>
<evidence type="ECO:0000256" key="1">
    <source>
        <dbReference type="ARBA" id="ARBA00004245"/>
    </source>
</evidence>
<feature type="compositionally biased region" description="Low complexity" evidence="5">
    <location>
        <begin position="259"/>
        <end position="269"/>
    </location>
</feature>
<feature type="compositionally biased region" description="Low complexity" evidence="5">
    <location>
        <begin position="1067"/>
        <end position="1082"/>
    </location>
</feature>
<dbReference type="GO" id="GO:0005524">
    <property type="term" value="F:ATP binding"/>
    <property type="evidence" value="ECO:0007669"/>
    <property type="project" value="InterPro"/>
</dbReference>
<dbReference type="EMBL" id="CAAE01015026">
    <property type="protein sequence ID" value="CAG11029.1"/>
    <property type="molecule type" value="Genomic_DNA"/>
</dbReference>
<dbReference type="OrthoDB" id="8862460at2759"/>
<reference evidence="7" key="1">
    <citation type="journal article" date="2004" name="Nature">
        <title>Genome duplication in the teleost fish Tetraodon nigroviridis reveals the early vertebrate proto-karyotype.</title>
        <authorList>
            <person name="Jaillon O."/>
            <person name="Aury J.-M."/>
            <person name="Brunet F."/>
            <person name="Petit J.-L."/>
            <person name="Stange-Thomann N."/>
            <person name="Mauceli E."/>
            <person name="Bouneau L."/>
            <person name="Fischer C."/>
            <person name="Ozouf-Costaz C."/>
            <person name="Bernot A."/>
            <person name="Nicaud S."/>
            <person name="Jaffe D."/>
            <person name="Fisher S."/>
            <person name="Lutfalla G."/>
            <person name="Dossat C."/>
            <person name="Segurens B."/>
            <person name="Dasilva C."/>
            <person name="Salanoubat M."/>
            <person name="Levy M."/>
            <person name="Boudet N."/>
            <person name="Castellano S."/>
            <person name="Anthouard V."/>
            <person name="Jubin C."/>
            <person name="Castelli V."/>
            <person name="Katinka M."/>
            <person name="Vacherie B."/>
            <person name="Biemont C."/>
            <person name="Skalli Z."/>
            <person name="Cattolico L."/>
            <person name="Poulain J."/>
            <person name="De Berardinis V."/>
            <person name="Cruaud C."/>
            <person name="Duprat S."/>
            <person name="Brottier P."/>
            <person name="Coutanceau J.-P."/>
            <person name="Gouzy J."/>
            <person name="Parra G."/>
            <person name="Lardier G."/>
            <person name="Chapple C."/>
            <person name="McKernan K.J."/>
            <person name="McEwan P."/>
            <person name="Bosak S."/>
            <person name="Kellis M."/>
            <person name="Volff J.-N."/>
            <person name="Guigo R."/>
            <person name="Zody M.C."/>
            <person name="Mesirov J."/>
            <person name="Lindblad-Toh K."/>
            <person name="Birren B."/>
            <person name="Nusbaum C."/>
            <person name="Kahn D."/>
            <person name="Robinson-Rechavi M."/>
            <person name="Laudet V."/>
            <person name="Schachter V."/>
            <person name="Quetier F."/>
            <person name="Saurin W."/>
            <person name="Scarpelli C."/>
            <person name="Wincker P."/>
            <person name="Lander E.S."/>
            <person name="Weissenbach J."/>
            <person name="Roest Crollius H."/>
        </authorList>
    </citation>
    <scope>NUCLEOTIDE SEQUENCE [LARGE SCALE GENOMIC DNA]</scope>
</reference>
<dbReference type="GO" id="GO:0005856">
    <property type="term" value="C:cytoskeleton"/>
    <property type="evidence" value="ECO:0007669"/>
    <property type="project" value="UniProtKB-SubCell"/>
</dbReference>
<evidence type="ECO:0000256" key="4">
    <source>
        <dbReference type="SAM" id="Coils"/>
    </source>
</evidence>
<evidence type="ECO:0000256" key="3">
    <source>
        <dbReference type="PROSITE-ProRule" id="PRU00283"/>
    </source>
</evidence>
<feature type="non-terminal residue" evidence="7">
    <location>
        <position position="1"/>
    </location>
</feature>
<feature type="region of interest" description="Disordered" evidence="5">
    <location>
        <begin position="937"/>
        <end position="1048"/>
    </location>
</feature>
<dbReference type="Gene3D" id="1.20.58.1980">
    <property type="match status" value="1"/>
</dbReference>
<dbReference type="InterPro" id="IPR027640">
    <property type="entry name" value="Kinesin-like_fam"/>
</dbReference>
<feature type="region of interest" description="Disordered" evidence="5">
    <location>
        <begin position="806"/>
        <end position="842"/>
    </location>
</feature>
<keyword evidence="2" id="KW-0206">Cytoskeleton</keyword>
<dbReference type="KEGG" id="tng:GSTEN00032833G001"/>
<sequence>RDSKLTMLLRESLGNMNCRTTMIAHISASPRDFSETLFTIQIASRVLRMKKKKTKVTVQYTSSSSGGESSCEEGRMRRPTHLRPFHHRGDTDSDLPLLRLSSDHDEYSSSEQSCDTVIYVGPNGAAVSDRELTDNEGPPEFVPIIPALLRGKAPEQQQQQNVGFTGSSQADGQAGATSQPPSQPSQSLLGQPLATVPEEGAECLKCNTFAELQERLDCIDGSEEVAKFPFEEIPARKQGAKQEPCCSSATAGLVSASGSAGSESAEGAAPPCYSSAAATSRRTNDQQLQELKDVVEEAELAQTMIHSLAQTSGCTIVTNTRSVTGSSSITSNPLHKARGSHLNDRPPCSPSQRCKVHTQKGVMPATPPLSSHTLAQDSQATDALTSDNSLAADSGRSSTESLLSRSSPVGMSLQVQEPAPSLSASLGSAETLCDDDVPPIPLDTYKDGAALSVGIVGPLSLGEDELAHPKGPGGVKNCDATAPVEIQGPISHPKSIISFKGDQRCATVHPSGLPTTTAGVTEVVAMAEVAMAKLRMDGETLATAMSNYRSPASSWMSDLSMGSDADQSLHSFSQSRSQQGEALADPGADINLCCGGSVEGDAPLSESGGDRAAPTKDRLRKLPPSMAKTNIQLLGASGSFSPFKNTISVHPCVAVRPMVIQEPTIASSPTKTSLVNELGKTNPPLLASISSEMSFEDPWLKRGLEEGRSKEPVCELKLEQKEAELAKRLIGTGDRQSVLRDGGDTASSPDSFKRVVDGCEMVAVVAPGESIYNPDIHRTGSLPRAWHRLNRHDGLDNGAEYRNLGVTTSTPCSPRATLDRRGSTGRQGFFSHKKGGIPPLPPVRKSSLDQRNRAASPLHQSAHGVLLLGSSADDAGMSGYGSPALSRQRGSSIDSSRLFSAKLEQLANRTNSLGRVSSSQNGSHHYDCFSLERDGSLRVGGARGESTMPRIGRSLTRNGSVSSPSGNPGNPSLSGSNSAPQSPAKTSSQSKMSAVSKLLLTSSPKARSLSTSSTKTLSFSTKSLSQASSRSSSLPPNGKSLSRSRGGSLAAKLPLRAVNGRISELLQGSTGSRSRSHSQGGSPDPAEERGAGIASGGVSASAGGGGFGAGEERSTTAQTLPSPYSKITAPRKPHRCSSGHASDNSSVLSGELPPAMGKTALFYHSGGSSGYESMLRDSSENTGSTSSAQDSLSEHSSVTTSSRRSSKSSKKNRNNAGLQRRRLIPGPTLDSAPSSPSHRSSKQTITSSSSSSSSPGACWVDGPLGPPAPSNLRGAAATAETFEIKVYEIDDVERLHKRRDKAGNKEGVHVSARLRLMEHRQQRISEVRARYQSLRTELEQTKQHLMLEPHKWIAEFELQQAYEVDSLEYLEALETMTDRLETRVNFCKAHLMMITCFDVS</sequence>
<feature type="compositionally biased region" description="Polar residues" evidence="5">
    <location>
        <begin position="565"/>
        <end position="580"/>
    </location>
</feature>
<feature type="compositionally biased region" description="Polar residues" evidence="5">
    <location>
        <begin position="155"/>
        <end position="177"/>
    </location>
</feature>
<feature type="domain" description="Kinesin motor" evidence="6">
    <location>
        <begin position="1"/>
        <end position="49"/>
    </location>
</feature>
<comment type="caution">
    <text evidence="3">Lacks conserved residue(s) required for the propagation of feature annotation.</text>
</comment>
<keyword evidence="4" id="KW-0175">Coiled coil</keyword>
<feature type="non-terminal residue" evidence="7">
    <location>
        <position position="1400"/>
    </location>
</feature>
<evidence type="ECO:0000256" key="2">
    <source>
        <dbReference type="ARBA" id="ARBA00023212"/>
    </source>
</evidence>
<accession>Q4RKQ3</accession>
<organism evidence="7">
    <name type="scientific">Tetraodon nigroviridis</name>
    <name type="common">Spotted green pufferfish</name>
    <name type="synonym">Chelonodon nigroviridis</name>
    <dbReference type="NCBI Taxonomy" id="99883"/>
    <lineage>
        <taxon>Eukaryota</taxon>
        <taxon>Metazoa</taxon>
        <taxon>Chordata</taxon>
        <taxon>Craniata</taxon>
        <taxon>Vertebrata</taxon>
        <taxon>Euteleostomi</taxon>
        <taxon>Actinopterygii</taxon>
        <taxon>Neopterygii</taxon>
        <taxon>Teleostei</taxon>
        <taxon>Neoteleostei</taxon>
        <taxon>Acanthomorphata</taxon>
        <taxon>Eupercaria</taxon>
        <taxon>Tetraodontiformes</taxon>
        <taxon>Tetradontoidea</taxon>
        <taxon>Tetraodontidae</taxon>
        <taxon>Tetraodon</taxon>
    </lineage>
</organism>
<feature type="region of interest" description="Disordered" evidence="5">
    <location>
        <begin position="1168"/>
        <end position="1273"/>
    </location>
</feature>
<feature type="compositionally biased region" description="Basic residues" evidence="5">
    <location>
        <begin position="1204"/>
        <end position="1223"/>
    </location>
</feature>